<feature type="chain" id="PRO_5045955691" evidence="2">
    <location>
        <begin position="23"/>
        <end position="324"/>
    </location>
</feature>
<dbReference type="Pfam" id="PF03401">
    <property type="entry name" value="TctC"/>
    <property type="match status" value="1"/>
</dbReference>
<dbReference type="Proteomes" id="UP001198862">
    <property type="component" value="Unassembled WGS sequence"/>
</dbReference>
<evidence type="ECO:0000256" key="1">
    <source>
        <dbReference type="ARBA" id="ARBA00006987"/>
    </source>
</evidence>
<dbReference type="PANTHER" id="PTHR42928:SF5">
    <property type="entry name" value="BLR1237 PROTEIN"/>
    <property type="match status" value="1"/>
</dbReference>
<evidence type="ECO:0000256" key="2">
    <source>
        <dbReference type="SAM" id="SignalP"/>
    </source>
</evidence>
<dbReference type="InterPro" id="IPR042100">
    <property type="entry name" value="Bug_dom1"/>
</dbReference>
<dbReference type="PANTHER" id="PTHR42928">
    <property type="entry name" value="TRICARBOXYLATE-BINDING PROTEIN"/>
    <property type="match status" value="1"/>
</dbReference>
<name>A0ABS8KY14_9HYPH</name>
<dbReference type="InterPro" id="IPR005064">
    <property type="entry name" value="BUG"/>
</dbReference>
<keyword evidence="2" id="KW-0732">Signal</keyword>
<reference evidence="3 4" key="1">
    <citation type="submission" date="2021-11" db="EMBL/GenBank/DDBJ databases">
        <authorList>
            <person name="Lee D.-H."/>
            <person name="Kim S.-B."/>
        </authorList>
    </citation>
    <scope>NUCLEOTIDE SEQUENCE [LARGE SCALE GENOMIC DNA]</scope>
    <source>
        <strain evidence="3 4">KCTC 52223</strain>
    </source>
</reference>
<proteinExistence type="inferred from homology"/>
<dbReference type="PIRSF" id="PIRSF017082">
    <property type="entry name" value="YflP"/>
    <property type="match status" value="1"/>
</dbReference>
<comment type="caution">
    <text evidence="3">The sequence shown here is derived from an EMBL/GenBank/DDBJ whole genome shotgun (WGS) entry which is preliminary data.</text>
</comment>
<comment type="similarity">
    <text evidence="1">Belongs to the UPF0065 (bug) family.</text>
</comment>
<sequence>MRRRTLLAAAGATLAAPSLARAQAWPAQPVRLVIGFAPGGPTDVYGRLFADRLGRALGQPVVIENKAGAAGIIGSTGVARAKPDGYTLVFGTGSTQALYPSMTDKPDYDVLKDFTYIAHVGGGPAAFMGNLAQPDSLKGLLDAARAKPGTLSYGSPGAGTLLHLTTERLKAAVGGVDMTHVPYRGSGPAMTDLLAGQIALVATTLGVALPFHASGKARLLAVATAQRTALAPDVPTVSETLGGVPFEAVLWHCLAGPAGLPPEVVARLAAAVRETMNDPALLKTLAEQGIVPVSDSTPDSTVAFVRGEVERWAPIVKAAGVRME</sequence>
<dbReference type="CDD" id="cd07012">
    <property type="entry name" value="PBP2_Bug_TTT"/>
    <property type="match status" value="1"/>
</dbReference>
<evidence type="ECO:0000313" key="3">
    <source>
        <dbReference type="EMBL" id="MCC8430990.1"/>
    </source>
</evidence>
<accession>A0ABS8KY14</accession>
<evidence type="ECO:0000313" key="4">
    <source>
        <dbReference type="Proteomes" id="UP001198862"/>
    </source>
</evidence>
<dbReference type="Gene3D" id="3.40.190.150">
    <property type="entry name" value="Bordetella uptake gene, domain 1"/>
    <property type="match status" value="1"/>
</dbReference>
<dbReference type="RefSeq" id="WP_230552144.1">
    <property type="nucleotide sequence ID" value="NZ_JAJISD010000008.1"/>
</dbReference>
<dbReference type="EMBL" id="JAJISD010000008">
    <property type="protein sequence ID" value="MCC8430990.1"/>
    <property type="molecule type" value="Genomic_DNA"/>
</dbReference>
<dbReference type="SUPFAM" id="SSF53850">
    <property type="entry name" value="Periplasmic binding protein-like II"/>
    <property type="match status" value="1"/>
</dbReference>
<protein>
    <submittedName>
        <fullName evidence="3">Tripartite tricarboxylate transporter substrate binding protein</fullName>
    </submittedName>
</protein>
<feature type="signal peptide" evidence="2">
    <location>
        <begin position="1"/>
        <end position="22"/>
    </location>
</feature>
<dbReference type="Gene3D" id="3.40.190.10">
    <property type="entry name" value="Periplasmic binding protein-like II"/>
    <property type="match status" value="1"/>
</dbReference>
<organism evidence="3 4">
    <name type="scientific">Reyranella aquatilis</name>
    <dbReference type="NCBI Taxonomy" id="2035356"/>
    <lineage>
        <taxon>Bacteria</taxon>
        <taxon>Pseudomonadati</taxon>
        <taxon>Pseudomonadota</taxon>
        <taxon>Alphaproteobacteria</taxon>
        <taxon>Hyphomicrobiales</taxon>
        <taxon>Reyranellaceae</taxon>
        <taxon>Reyranella</taxon>
    </lineage>
</organism>
<gene>
    <name evidence="3" type="ORF">LJ725_18605</name>
</gene>
<keyword evidence="4" id="KW-1185">Reference proteome</keyword>